<dbReference type="Gene3D" id="4.10.60.10">
    <property type="entry name" value="Zinc finger, CCHC-type"/>
    <property type="match status" value="1"/>
</dbReference>
<dbReference type="InterPro" id="IPR043502">
    <property type="entry name" value="DNA/RNA_pol_sf"/>
</dbReference>
<feature type="domain" description="Reverse transcriptase" evidence="9">
    <location>
        <begin position="633"/>
        <end position="812"/>
    </location>
</feature>
<evidence type="ECO:0000256" key="1">
    <source>
        <dbReference type="ARBA" id="ARBA00012493"/>
    </source>
</evidence>
<evidence type="ECO:0000256" key="3">
    <source>
        <dbReference type="ARBA" id="ARBA00022695"/>
    </source>
</evidence>
<dbReference type="Pfam" id="PF00078">
    <property type="entry name" value="RVT_1"/>
    <property type="match status" value="1"/>
</dbReference>
<dbReference type="GeneID" id="140006934"/>
<dbReference type="Pfam" id="PF03732">
    <property type="entry name" value="Retrotrans_gag"/>
    <property type="match status" value="1"/>
</dbReference>
<dbReference type="CDD" id="cd00303">
    <property type="entry name" value="retropepsin_like"/>
    <property type="match status" value="1"/>
</dbReference>
<dbReference type="CDD" id="cd09274">
    <property type="entry name" value="RNase_HI_RT_Ty3"/>
    <property type="match status" value="1"/>
</dbReference>
<dbReference type="SUPFAM" id="SSF57756">
    <property type="entry name" value="Retrovirus zinc finger-like domains"/>
    <property type="match status" value="1"/>
</dbReference>
<evidence type="ECO:0000256" key="2">
    <source>
        <dbReference type="ARBA" id="ARBA00022679"/>
    </source>
</evidence>
<dbReference type="Gene3D" id="3.30.70.270">
    <property type="match status" value="2"/>
</dbReference>
<dbReference type="InterPro" id="IPR021109">
    <property type="entry name" value="Peptidase_aspartic_dom_sf"/>
</dbReference>
<name>A0ABM4UEM3_COFAR</name>
<feature type="region of interest" description="Disordered" evidence="8">
    <location>
        <begin position="364"/>
        <end position="388"/>
    </location>
</feature>
<protein>
    <recommendedName>
        <fullName evidence="1">RNA-directed DNA polymerase</fullName>
        <ecNumber evidence="1">2.7.7.49</ecNumber>
    </recommendedName>
</protein>
<dbReference type="InterPro" id="IPR036875">
    <property type="entry name" value="Znf_CCHC_sf"/>
</dbReference>
<dbReference type="Proteomes" id="UP001652660">
    <property type="component" value="Chromosome 5e"/>
</dbReference>
<evidence type="ECO:0000313" key="11">
    <source>
        <dbReference type="RefSeq" id="XP_071905710.1"/>
    </source>
</evidence>
<dbReference type="RefSeq" id="XP_071905710.1">
    <property type="nucleotide sequence ID" value="XM_072049609.1"/>
</dbReference>
<evidence type="ECO:0000256" key="7">
    <source>
        <dbReference type="ARBA" id="ARBA00022918"/>
    </source>
</evidence>
<dbReference type="InterPro" id="IPR005162">
    <property type="entry name" value="Retrotrans_gag_dom"/>
</dbReference>
<feature type="compositionally biased region" description="Polar residues" evidence="8">
    <location>
        <begin position="313"/>
        <end position="326"/>
    </location>
</feature>
<feature type="region of interest" description="Disordered" evidence="8">
    <location>
        <begin position="1"/>
        <end position="39"/>
    </location>
</feature>
<dbReference type="InterPro" id="IPR000477">
    <property type="entry name" value="RT_dom"/>
</dbReference>
<keyword evidence="4" id="KW-0540">Nuclease</keyword>
<dbReference type="Pfam" id="PF17917">
    <property type="entry name" value="RT_RNaseH"/>
    <property type="match status" value="1"/>
</dbReference>
<feature type="region of interest" description="Disordered" evidence="8">
    <location>
        <begin position="51"/>
        <end position="81"/>
    </location>
</feature>
<dbReference type="PANTHER" id="PTHR37984">
    <property type="entry name" value="PROTEIN CBG26694"/>
    <property type="match status" value="1"/>
</dbReference>
<dbReference type="Pfam" id="PF08284">
    <property type="entry name" value="RVP_2"/>
    <property type="match status" value="1"/>
</dbReference>
<dbReference type="SUPFAM" id="SSF56672">
    <property type="entry name" value="DNA/RNA polymerases"/>
    <property type="match status" value="1"/>
</dbReference>
<accession>A0ABM4UEM3</accession>
<proteinExistence type="predicted"/>
<keyword evidence="3" id="KW-0548">Nucleotidyltransferase</keyword>
<dbReference type="InterPro" id="IPR041373">
    <property type="entry name" value="RT_RNaseH"/>
</dbReference>
<organism evidence="10 11">
    <name type="scientific">Coffea arabica</name>
    <name type="common">Arabian coffee</name>
    <dbReference type="NCBI Taxonomy" id="13443"/>
    <lineage>
        <taxon>Eukaryota</taxon>
        <taxon>Viridiplantae</taxon>
        <taxon>Streptophyta</taxon>
        <taxon>Embryophyta</taxon>
        <taxon>Tracheophyta</taxon>
        <taxon>Spermatophyta</taxon>
        <taxon>Magnoliopsida</taxon>
        <taxon>eudicotyledons</taxon>
        <taxon>Gunneridae</taxon>
        <taxon>Pentapetalae</taxon>
        <taxon>asterids</taxon>
        <taxon>lamiids</taxon>
        <taxon>Gentianales</taxon>
        <taxon>Rubiaceae</taxon>
        <taxon>Ixoroideae</taxon>
        <taxon>Gardenieae complex</taxon>
        <taxon>Bertiereae - Coffeeae clade</taxon>
        <taxon>Coffeeae</taxon>
        <taxon>Coffea</taxon>
    </lineage>
</organism>
<evidence type="ECO:0000256" key="8">
    <source>
        <dbReference type="SAM" id="MobiDB-lite"/>
    </source>
</evidence>
<dbReference type="PROSITE" id="PS50878">
    <property type="entry name" value="RT_POL"/>
    <property type="match status" value="1"/>
</dbReference>
<dbReference type="EC" id="2.7.7.49" evidence="1"/>
<feature type="region of interest" description="Disordered" evidence="8">
    <location>
        <begin position="256"/>
        <end position="326"/>
    </location>
</feature>
<keyword evidence="7" id="KW-0695">RNA-directed DNA polymerase</keyword>
<reference evidence="11" key="1">
    <citation type="submission" date="2025-08" db="UniProtKB">
        <authorList>
            <consortium name="RefSeq"/>
        </authorList>
    </citation>
    <scope>IDENTIFICATION</scope>
    <source>
        <tissue evidence="11">Leaves</tissue>
    </source>
</reference>
<feature type="compositionally biased region" description="Polar residues" evidence="8">
    <location>
        <begin position="371"/>
        <end position="383"/>
    </location>
</feature>
<evidence type="ECO:0000259" key="9">
    <source>
        <dbReference type="PROSITE" id="PS50878"/>
    </source>
</evidence>
<dbReference type="InterPro" id="IPR050951">
    <property type="entry name" value="Retrovirus_Pol_polyprotein"/>
</dbReference>
<dbReference type="InterPro" id="IPR001878">
    <property type="entry name" value="Znf_CCHC"/>
</dbReference>
<gene>
    <name evidence="11" type="primary">LOC140006934</name>
</gene>
<keyword evidence="10" id="KW-1185">Reference proteome</keyword>
<evidence type="ECO:0000256" key="4">
    <source>
        <dbReference type="ARBA" id="ARBA00022722"/>
    </source>
</evidence>
<feature type="compositionally biased region" description="Polar residues" evidence="8">
    <location>
        <begin position="16"/>
        <end position="28"/>
    </location>
</feature>
<dbReference type="InterPro" id="IPR043128">
    <property type="entry name" value="Rev_trsase/Diguanyl_cyclase"/>
</dbReference>
<evidence type="ECO:0000256" key="5">
    <source>
        <dbReference type="ARBA" id="ARBA00022759"/>
    </source>
</evidence>
<sequence length="1067" mass="120579">MEGTRSGRGRGRGGRQSTPERGTGTTVPEPNPEPQVDPNIQVAAAIQRMTDLLAQVVQQQPGPNPNPPVGNPGNPGNHVESDDRALERFQKFSPPKFLGGPDSDVAEQWLEKMIDIFAALRYSEERQVTFAVFQLEGAARSWWNIIRTKWEREQTPRTWTNFVREFNAKYFPPLVQEKKEDEFIRLRQGTQSVAEYEGQFTRLSKFAPELILTEQRRARRFLQGLNVKIQKDLAVAQITTFSDAVEKALRSENARLQVRNFQNRKRGAAGSSSTQGDKSTPPKFGRGAGGGRFASPARGAPSRGSQPGRGQPRSASQGSSATVTRGSCSFCGKPNHTEDDCWRKQNKCLRCGSAEHRLASCPVQGRDVKGTTPTSKATSSQSRVEGAKPKVPARVYSIEQRPVPDSAEVVEGTIPVFHRLARILIDPGATHSFVNPEFMCGIDINPVILPFELEVSTPTGDQCLISSKMYTNCEIWVGERKLLGNLISLAIKGYDVILGMDWLARYDAQLDCKRKIVEFRIPGEATLRLDVRGSLASSAMISGIRARKLLSRGAQGFLAFLINTPVDKLKIEDVPVVSEYPDVFPDELVNLPPEREIEFEVNLLPGVSPISKTPYRMAPAELKELKLQLQDLLERGFIHESGSPWGAPVLFVKKKDGTLRLCIDYRGLNNVTIKNKYPLPHIDELFDQLQGAVVFSKLDLRQGYYQLLIRKEDVPKTAFNSRYGHYEFAVMPFGLTNAPAAFMDLMHRIFKPYLDRFVVVFIDDILVYSKTHEEHEKHLKEVLQTLREHQLYAKFSKCEFWLERVAFLGHVISKEGIAVDPAKVEAVTEWKRPNNPTEIRSFLGLAGYYRRFIKDFSKLASPLTDLTKKGGPFLWSDKCEISFQELKRRLTMAPILALPNGPDGFNVYTDASKEGLGCVLMQHQNVIAYASRKLKTHEQNYPIHDLELAAVVFALKKWRHYLYGVTFEVYSDHKSLRYLFSQKELNMRQRRWMEFLEDYDYTINYHPGKANVVADALSRKAHISGLMVKDWELLGAVGEWNPKLEQNKITFGNIRVTSIFLEKMNGR</sequence>
<evidence type="ECO:0000313" key="10">
    <source>
        <dbReference type="Proteomes" id="UP001652660"/>
    </source>
</evidence>
<keyword evidence="5" id="KW-0255">Endonuclease</keyword>
<dbReference type="CDD" id="cd01647">
    <property type="entry name" value="RT_LTR"/>
    <property type="match status" value="1"/>
</dbReference>
<dbReference type="Gene3D" id="2.40.70.10">
    <property type="entry name" value="Acid Proteases"/>
    <property type="match status" value="1"/>
</dbReference>
<keyword evidence="6" id="KW-0378">Hydrolase</keyword>
<keyword evidence="2" id="KW-0808">Transferase</keyword>
<dbReference type="SMART" id="SM00343">
    <property type="entry name" value="ZnF_C2HC"/>
    <property type="match status" value="2"/>
</dbReference>
<dbReference type="Gene3D" id="3.10.10.10">
    <property type="entry name" value="HIV Type 1 Reverse Transcriptase, subunit A, domain 1"/>
    <property type="match status" value="1"/>
</dbReference>
<dbReference type="SUPFAM" id="SSF50630">
    <property type="entry name" value="Acid proteases"/>
    <property type="match status" value="1"/>
</dbReference>
<evidence type="ECO:0000256" key="6">
    <source>
        <dbReference type="ARBA" id="ARBA00022801"/>
    </source>
</evidence>
<dbReference type="PANTHER" id="PTHR37984:SF5">
    <property type="entry name" value="PROTEIN NYNRIN-LIKE"/>
    <property type="match status" value="1"/>
</dbReference>